<accession>A0A845L443</accession>
<dbReference type="RefSeq" id="WP_161256748.1">
    <property type="nucleotide sequence ID" value="NZ_WXEY01000005.1"/>
</dbReference>
<evidence type="ECO:0000256" key="1">
    <source>
        <dbReference type="SAM" id="Phobius"/>
    </source>
</evidence>
<proteinExistence type="predicted"/>
<dbReference type="Proteomes" id="UP000463470">
    <property type="component" value="Unassembled WGS sequence"/>
</dbReference>
<protein>
    <submittedName>
        <fullName evidence="2">Phage holin family protein</fullName>
    </submittedName>
</protein>
<dbReference type="AlphaFoldDB" id="A0A845L443"/>
<dbReference type="Pfam" id="PF04020">
    <property type="entry name" value="Phage_holin_4_2"/>
    <property type="match status" value="1"/>
</dbReference>
<keyword evidence="3" id="KW-1185">Reference proteome</keyword>
<gene>
    <name evidence="2" type="ORF">GTO91_06690</name>
</gene>
<keyword evidence="1" id="KW-0812">Transmembrane</keyword>
<dbReference type="OrthoDB" id="7205479at2"/>
<dbReference type="EMBL" id="WXEY01000005">
    <property type="protein sequence ID" value="MZP29390.1"/>
    <property type="molecule type" value="Genomic_DNA"/>
</dbReference>
<comment type="caution">
    <text evidence="2">The sequence shown here is derived from an EMBL/GenBank/DDBJ whole genome shotgun (WGS) entry which is preliminary data.</text>
</comment>
<evidence type="ECO:0000313" key="3">
    <source>
        <dbReference type="Proteomes" id="UP000463470"/>
    </source>
</evidence>
<feature type="transmembrane region" description="Helical" evidence="1">
    <location>
        <begin position="90"/>
        <end position="111"/>
    </location>
</feature>
<sequence>MNSLILRWLLNTLALALAALFIPGIKIAGIVPALFAALVLGIVNAVIRPIIFVLTLPISLLTLGLFTLVINGFMLWMVSGLVRGFEVSGFGAAFFGALLISLFSTLFSWFVRDES</sequence>
<keyword evidence="1" id="KW-0472">Membrane</keyword>
<dbReference type="InterPro" id="IPR007165">
    <property type="entry name" value="Phage_holin_4_2"/>
</dbReference>
<reference evidence="2 3" key="1">
    <citation type="submission" date="2020-01" db="EMBL/GenBank/DDBJ databases">
        <title>Whole-genome sequence of Heliobacterium undosum DSM 13378.</title>
        <authorList>
            <person name="Kyndt J.A."/>
            <person name="Meyer T.E."/>
        </authorList>
    </citation>
    <scope>NUCLEOTIDE SEQUENCE [LARGE SCALE GENOMIC DNA]</scope>
    <source>
        <strain evidence="2 3">DSM 13378</strain>
    </source>
</reference>
<organism evidence="2 3">
    <name type="scientific">Heliomicrobium undosum</name>
    <dbReference type="NCBI Taxonomy" id="121734"/>
    <lineage>
        <taxon>Bacteria</taxon>
        <taxon>Bacillati</taxon>
        <taxon>Bacillota</taxon>
        <taxon>Clostridia</taxon>
        <taxon>Eubacteriales</taxon>
        <taxon>Heliobacteriaceae</taxon>
        <taxon>Heliomicrobium</taxon>
    </lineage>
</organism>
<dbReference type="PANTHER" id="PTHR37309">
    <property type="entry name" value="SLR0284 PROTEIN"/>
    <property type="match status" value="1"/>
</dbReference>
<keyword evidence="1" id="KW-1133">Transmembrane helix</keyword>
<feature type="transmembrane region" description="Helical" evidence="1">
    <location>
        <begin position="54"/>
        <end position="78"/>
    </location>
</feature>
<name>A0A845L443_9FIRM</name>
<evidence type="ECO:0000313" key="2">
    <source>
        <dbReference type="EMBL" id="MZP29390.1"/>
    </source>
</evidence>
<feature type="transmembrane region" description="Helical" evidence="1">
    <location>
        <begin position="28"/>
        <end position="47"/>
    </location>
</feature>
<dbReference type="PANTHER" id="PTHR37309:SF1">
    <property type="entry name" value="SLR0284 PROTEIN"/>
    <property type="match status" value="1"/>
</dbReference>